<reference evidence="1" key="1">
    <citation type="journal article" date="2010" name="Science">
        <title>Plasticity of animal genome architecture unmasked by rapid evolution of a pelagic tunicate.</title>
        <authorList>
            <person name="Denoeud F."/>
            <person name="Henriet S."/>
            <person name="Mungpakdee S."/>
            <person name="Aury J.M."/>
            <person name="Da Silva C."/>
            <person name="Brinkmann H."/>
            <person name="Mikhaleva J."/>
            <person name="Olsen L.C."/>
            <person name="Jubin C."/>
            <person name="Canestro C."/>
            <person name="Bouquet J.M."/>
            <person name="Danks G."/>
            <person name="Poulain J."/>
            <person name="Campsteijn C."/>
            <person name="Adamski M."/>
            <person name="Cross I."/>
            <person name="Yadetie F."/>
            <person name="Muffato M."/>
            <person name="Louis A."/>
            <person name="Butcher S."/>
            <person name="Tsagkogeorga G."/>
            <person name="Konrad A."/>
            <person name="Singh S."/>
            <person name="Jensen M.F."/>
            <person name="Cong E.H."/>
            <person name="Eikeseth-Otteraa H."/>
            <person name="Noel B."/>
            <person name="Anthouard V."/>
            <person name="Porcel B.M."/>
            <person name="Kachouri-Lafond R."/>
            <person name="Nishino A."/>
            <person name="Ugolini M."/>
            <person name="Chourrout P."/>
            <person name="Nishida H."/>
            <person name="Aasland R."/>
            <person name="Huzurbazar S."/>
            <person name="Westhof E."/>
            <person name="Delsuc F."/>
            <person name="Lehrach H."/>
            <person name="Reinhardt R."/>
            <person name="Weissenbach J."/>
            <person name="Roy S.W."/>
            <person name="Artiguenave F."/>
            <person name="Postlethwait J.H."/>
            <person name="Manak J.R."/>
            <person name="Thompson E.M."/>
            <person name="Jaillon O."/>
            <person name="Du Pasquier L."/>
            <person name="Boudinot P."/>
            <person name="Liberles D.A."/>
            <person name="Volff J.N."/>
            <person name="Philippe H."/>
            <person name="Lenhard B."/>
            <person name="Roest Crollius H."/>
            <person name="Wincker P."/>
            <person name="Chourrout D."/>
        </authorList>
    </citation>
    <scope>NUCLEOTIDE SEQUENCE [LARGE SCALE GENOMIC DNA]</scope>
</reference>
<sequence>MDSATENMEMAEEPDYSNEQEIVDFLMQFTTKESKALQIPGNQNGHYDRTSSNTLEPLKVTTAALRSLVRRLKRKDDKSGLENLIRCIRDRDSETLCIKIPRNAG</sequence>
<dbReference type="Proteomes" id="UP000011014">
    <property type="component" value="Unassembled WGS sequence"/>
</dbReference>
<evidence type="ECO:0000313" key="1">
    <source>
        <dbReference type="EMBL" id="CBY10776.1"/>
    </source>
</evidence>
<dbReference type="SUPFAM" id="SSF56366">
    <property type="entry name" value="SMAD MH1 domain"/>
    <property type="match status" value="1"/>
</dbReference>
<dbReference type="EMBL" id="FN654305">
    <property type="protein sequence ID" value="CBY31481.1"/>
    <property type="molecule type" value="Genomic_DNA"/>
</dbReference>
<proteinExistence type="predicted"/>
<gene>
    <name evidence="1" type="ORF">GSOID_T00014386001</name>
    <name evidence="2" type="ORF">GSOID_T00025388001</name>
</gene>
<evidence type="ECO:0000313" key="3">
    <source>
        <dbReference type="Proteomes" id="UP000001307"/>
    </source>
</evidence>
<dbReference type="Proteomes" id="UP000001307">
    <property type="component" value="Unassembled WGS sequence"/>
</dbReference>
<dbReference type="InParanoid" id="E4XL15"/>
<accession>E4XL15</accession>
<keyword evidence="3" id="KW-1185">Reference proteome</keyword>
<organism evidence="1">
    <name type="scientific">Oikopleura dioica</name>
    <name type="common">Tunicate</name>
    <dbReference type="NCBI Taxonomy" id="34765"/>
    <lineage>
        <taxon>Eukaryota</taxon>
        <taxon>Metazoa</taxon>
        <taxon>Chordata</taxon>
        <taxon>Tunicata</taxon>
        <taxon>Appendicularia</taxon>
        <taxon>Copelata</taxon>
        <taxon>Oikopleuridae</taxon>
        <taxon>Oikopleura</taxon>
    </lineage>
</organism>
<evidence type="ECO:0000313" key="2">
    <source>
        <dbReference type="EMBL" id="CBY31481.1"/>
    </source>
</evidence>
<dbReference type="EMBL" id="FN653067">
    <property type="protein sequence ID" value="CBY10776.1"/>
    <property type="molecule type" value="Genomic_DNA"/>
</dbReference>
<dbReference type="InterPro" id="IPR036578">
    <property type="entry name" value="SMAD_MH1_sf"/>
</dbReference>
<name>E4XL15_OIKDI</name>
<dbReference type="AlphaFoldDB" id="E4XL15"/>
<protein>
    <submittedName>
        <fullName evidence="1">Uncharacterized protein</fullName>
    </submittedName>
</protein>
<dbReference type="OrthoDB" id="10379753at2759"/>